<name>A0A481Z0G9_9VIRU</name>
<organism evidence="1">
    <name type="scientific">Mimivirus LCMiAC02</name>
    <dbReference type="NCBI Taxonomy" id="2506609"/>
    <lineage>
        <taxon>Viruses</taxon>
        <taxon>Varidnaviria</taxon>
        <taxon>Bamfordvirae</taxon>
        <taxon>Nucleocytoviricota</taxon>
        <taxon>Megaviricetes</taxon>
        <taxon>Imitervirales</taxon>
        <taxon>Mimiviridae</taxon>
        <taxon>Klosneuvirinae</taxon>
    </lineage>
</organism>
<reference evidence="1" key="1">
    <citation type="journal article" date="2019" name="MBio">
        <title>Virus Genomes from Deep Sea Sediments Expand the Ocean Megavirome and Support Independent Origins of Viral Gigantism.</title>
        <authorList>
            <person name="Backstrom D."/>
            <person name="Yutin N."/>
            <person name="Jorgensen S.L."/>
            <person name="Dharamshi J."/>
            <person name="Homa F."/>
            <person name="Zaremba-Niedwiedzka K."/>
            <person name="Spang A."/>
            <person name="Wolf Y.I."/>
            <person name="Koonin E.V."/>
            <person name="Ettema T.J."/>
        </authorList>
    </citation>
    <scope>NUCLEOTIDE SEQUENCE</scope>
</reference>
<accession>A0A481Z0G9</accession>
<protein>
    <submittedName>
        <fullName evidence="1">Uncharacterized protein</fullName>
    </submittedName>
</protein>
<gene>
    <name evidence="1" type="ORF">LCMiAC02_00950</name>
</gene>
<proteinExistence type="predicted"/>
<sequence length="1018" mass="115407">MSQRTTEIDYDVIRWFFTTDPTDNRFKLLCKSMKNKDAWERLVKAETYLDTTKNGMGDNDAHNAVSDILGEIAQHHQEIDTGAGVGNGLGDAYSAIDSYASVLVGNKVDATVLSNINLLRTQGTDYVSSVSKEFNWSEVVLSNSINNVGSSFQQLLVDTTNDDDAALSAGAVTKPFFEATDGSAKRGASDLQLLIALVASRWTALDYTDPLFNGTGKIPFVTGRIPDKAFKNVTADDIIGVTRGLEISSATSRRSITVDALIDTVIDGADGLVGHMLNSKGIRSTLTLGAVIESFEKARGVEGTFRREFIQKFRQGLKDFVYDVARSIIEKVLTYVKKDVDEDFGELHVAPGEVSTKRNEIQTATKAILAEFLFNNDNVFGSGSVTIGNNEYLKRIGESLGSLTKNVVKGVISGEFDIGHNAIMESHASKMLWEHVFKRWSSLNDYTKEFYTEYIEIHMRHGRGWKPVDDKDYDKLSIINGTSGNYRFNMKKDNGMTLFGKDIPDLKKNTYKRIYYKDNTGNLQSINAADKDKDFFRKLYHKVYTTSSSSSPIKYEGMDLPGNLTRAKKNRPDVIGGLILFPKNIGKIVTKILFGVKKAEVDVDEVIEPEKKYNDFVDKISITPNLWHRDTKGYYKLDKKGNRKHTRGELGTAAEYADYYKELDLPNRCSTSLWPEESCSDFIFECLLKDDDKALDRCLKVAKNVSFNVIALREINKMHPMIAKQALDKFGFRVKTDSVGKPESMEDVSEWIRRLSKEDATKVMENNEDLLRYLNLLSAYINANPSVIDPSIKAAEIVRIKEPVSKSRYGRESKIKYYIQPPHEKVRQRKWDIFEANRKLRAKTLPWFMRNGRLRFPFGLHSTPGAPMFVRGQLGGNPVIAINQFRTLRKADDPCHIIGELVQVQIERLKGRNKTLSKKTLEEIDALRDGFKKNYTKLMKYKGYIEAYNEQLDHLGDYKEDILSKKKLEKLVDAYKHKQEKVYDYGDAITKVLKMLEDMYSKSIGKKLPTYDTRRIRL</sequence>
<evidence type="ECO:0000313" key="1">
    <source>
        <dbReference type="EMBL" id="QBK89002.1"/>
    </source>
</evidence>
<dbReference type="EMBL" id="MK500406">
    <property type="protein sequence ID" value="QBK89002.1"/>
    <property type="molecule type" value="Genomic_DNA"/>
</dbReference>